<dbReference type="AlphaFoldDB" id="A0AAQ3RDC9"/>
<dbReference type="Pfam" id="PF09367">
    <property type="entry name" value="CpeS"/>
    <property type="match status" value="1"/>
</dbReference>
<evidence type="ECO:0000256" key="1">
    <source>
        <dbReference type="ARBA" id="ARBA00010681"/>
    </source>
</evidence>
<evidence type="ECO:0000313" key="5">
    <source>
        <dbReference type="Proteomes" id="UP000267249"/>
    </source>
</evidence>
<dbReference type="HAMAP" id="MF_01459">
    <property type="entry name" value="Chrphore_lyase_CpxS"/>
    <property type="match status" value="1"/>
</dbReference>
<dbReference type="Proteomes" id="UP000267249">
    <property type="component" value="Chromosome"/>
</dbReference>
<dbReference type="EMBL" id="CP030139">
    <property type="protein sequence ID" value="WVS92452.1"/>
    <property type="molecule type" value="Genomic_DNA"/>
</dbReference>
<comment type="similarity">
    <text evidence="1 3">Belongs to the CpcS/CpeS biliprotein lyase family.</text>
</comment>
<reference evidence="4 5" key="1">
    <citation type="journal article" date="2018" name="Sci. Rep.">
        <title>Genome Features and Biochemical Characteristics of a Robust, Fast Growing and Naturally Transformable Cyanobacterium Synechococcus elongatus PCC 11801 Isolated from India.</title>
        <authorList>
            <person name="Jaiswal D."/>
            <person name="Sengupta A."/>
            <person name="Sohoni S."/>
            <person name="Sengupta S."/>
            <person name="Phadnavis A.G."/>
            <person name="Pakrasi H.B."/>
            <person name="Wangikar P.P."/>
        </authorList>
    </citation>
    <scope>NUCLEOTIDE SEQUENCE [LARGE SCALE GENOMIC DNA]</scope>
    <source>
        <strain evidence="4 5">PCC 11801</strain>
    </source>
</reference>
<proteinExistence type="inferred from homology"/>
<dbReference type="RefSeq" id="WP_228383164.1">
    <property type="nucleotide sequence ID" value="NZ_CP030139.2"/>
</dbReference>
<dbReference type="GO" id="GO:0017006">
    <property type="term" value="P:protein-tetrapyrrole linkage"/>
    <property type="evidence" value="ECO:0007669"/>
    <property type="project" value="UniProtKB-UniRule"/>
</dbReference>
<sequence>MSLAEFLESCAGKWFSQRTSYRLGASENWHQSDKTTLFVDFLAPDAPELQALTASQGTAIAGLQSRWEATPLQTASTSLLVLFAEGDRLIHQRGDRLWQGRYHFAGNHRGLTLQTEQPEGAVEERFWFAHPNLRLRTSLIRDRDGLSRSSFYSEIRLGVKPPEPPAEA</sequence>
<dbReference type="GO" id="GO:0016829">
    <property type="term" value="F:lyase activity"/>
    <property type="evidence" value="ECO:0007669"/>
    <property type="project" value="UniProtKB-KW"/>
</dbReference>
<accession>A0AAQ3RDC9</accession>
<name>A0AAQ3RDC9_SYNEL</name>
<evidence type="ECO:0000256" key="2">
    <source>
        <dbReference type="ARBA" id="ARBA00023239"/>
    </source>
</evidence>
<evidence type="ECO:0000256" key="3">
    <source>
        <dbReference type="HAMAP-Rule" id="MF_01459"/>
    </source>
</evidence>
<protein>
    <recommendedName>
        <fullName evidence="3">Chromophore lyase CpcS/CpeS</fullName>
        <ecNumber evidence="3">4.-.-.-</ecNumber>
    </recommendedName>
</protein>
<dbReference type="InterPro" id="IPR012674">
    <property type="entry name" value="Calycin"/>
</dbReference>
<evidence type="ECO:0000313" key="4">
    <source>
        <dbReference type="EMBL" id="WVS92452.1"/>
    </source>
</evidence>
<gene>
    <name evidence="3" type="primary">cpcS</name>
    <name evidence="4" type="ORF">DOP62_02170</name>
</gene>
<dbReference type="Gene3D" id="2.40.128.20">
    <property type="match status" value="1"/>
</dbReference>
<keyword evidence="2 3" id="KW-0456">Lyase</keyword>
<dbReference type="InterPro" id="IPR018536">
    <property type="entry name" value="CpcS/CpeS"/>
</dbReference>
<dbReference type="EC" id="4.-.-.-" evidence="3"/>
<dbReference type="CDD" id="cd16339">
    <property type="entry name" value="CpcS"/>
    <property type="match status" value="1"/>
</dbReference>
<comment type="function">
    <text evidence="3">Covalently attaches a chromophore to Cys residue(s) of phycobiliproteins.</text>
</comment>
<organism evidence="4 5">
    <name type="scientific">Synechococcus elongatus PCC 11801</name>
    <dbReference type="NCBI Taxonomy" id="2219813"/>
    <lineage>
        <taxon>Bacteria</taxon>
        <taxon>Bacillati</taxon>
        <taxon>Cyanobacteriota</taxon>
        <taxon>Cyanophyceae</taxon>
        <taxon>Synechococcales</taxon>
        <taxon>Synechococcaceae</taxon>
        <taxon>Synechococcus</taxon>
    </lineage>
</organism>